<evidence type="ECO:0000256" key="3">
    <source>
        <dbReference type="ARBA" id="ARBA00022989"/>
    </source>
</evidence>
<feature type="compositionally biased region" description="Polar residues" evidence="5">
    <location>
        <begin position="377"/>
        <end position="397"/>
    </location>
</feature>
<dbReference type="Gene3D" id="3.40.1710.10">
    <property type="entry name" value="abc type-2 transporter like domain"/>
    <property type="match status" value="1"/>
</dbReference>
<dbReference type="NCBIfam" id="TIGR03062">
    <property type="entry name" value="pip_yhgE_Cterm"/>
    <property type="match status" value="1"/>
</dbReference>
<comment type="subcellular location">
    <subcellularLocation>
        <location evidence="1">Membrane</location>
        <topology evidence="1">Multi-pass membrane protein</topology>
    </subcellularLocation>
</comment>
<keyword evidence="4 6" id="KW-0472">Membrane</keyword>
<dbReference type="PANTHER" id="PTHR43077">
    <property type="entry name" value="TRANSPORT PERMEASE YVFS-RELATED"/>
    <property type="match status" value="1"/>
</dbReference>
<dbReference type="Pfam" id="PF12698">
    <property type="entry name" value="ABC2_membrane_3"/>
    <property type="match status" value="2"/>
</dbReference>
<sequence>MKNIWKIFRRDVLDATNNVIAVIVLIGLIIVPALYAWFNIAASWDPYSNAKSIKVAVVNMDTGYKSDLIPVKINVGETVANTLKANDQLDWNFVDRESALDGVRSGQYYAAIVIPKDFSADMMTLFSSDIKHAQLGYYLNQKKNAIAPTVTEKGADTVASTIDTTFVKTVGQVGIDLASQVFAYSQSPQAQQYLDTATSHLNEMASRLDTASAQVVAYGGLLDSSAQLVDSTGKIIGQSGSSITQARKALGQGVKGTKSVGKALSGAADSVNTALDQTGSAYDAIAKQVDDAFSNVGLQSDAVANQLQTLSDQVSNTTAGYDKVIQNLQAVRESVEANNTLTPDAKQKLLSSLDNAIANVRSAQDAQKDLSDRLGAASQSVKDNSGSLQSSHQDLQKSIVQARKSVDKVSKDYQDTLRPQLQALADSVDTVVSQTGGLLDDLDDNNQGISSLSSSVSSDLKGAQDHLHHVADKLSQASGKLTALSGHLADTMQSDKGQEATDARKLLSGDAETLASLLTSPVAVQRKAVFPIANYGSSMAPFYSTLSIWVGATILAAMMTVSISDRKKARVLGLDSLKASWLRADALDEEGKQPWGPFRPESPGNARRFGMKLYQEYFGRFLVFAVMAILQGCMVCLGDLFYLKIQCEHPLLFLLVGILAAFVFMNLIYTLVVSFGDVGKALAVILLVMQVAGSGGTVPREVLPDFFQAVYPFLPFVHAIAAMQSAIAGVYGMEFWREIGALCLFLVPSLLLGLVLRNPVIRLNSWFMRNMESTKLM</sequence>
<evidence type="ECO:0000256" key="2">
    <source>
        <dbReference type="ARBA" id="ARBA00022692"/>
    </source>
</evidence>
<dbReference type="InterPro" id="IPR017500">
    <property type="entry name" value="Phage_infect_YhgE_N"/>
</dbReference>
<feature type="region of interest" description="Disordered" evidence="5">
    <location>
        <begin position="368"/>
        <end position="397"/>
    </location>
</feature>
<feature type="transmembrane region" description="Helical" evidence="6">
    <location>
        <begin position="739"/>
        <end position="756"/>
    </location>
</feature>
<feature type="transmembrane region" description="Helical" evidence="6">
    <location>
        <begin position="710"/>
        <end position="732"/>
    </location>
</feature>
<evidence type="ECO:0000313" key="8">
    <source>
        <dbReference type="EMBL" id="TSJ84844.1"/>
    </source>
</evidence>
<dbReference type="EMBL" id="VMHJ01000005">
    <property type="protein sequence ID" value="TSJ84844.1"/>
    <property type="molecule type" value="Genomic_DNA"/>
</dbReference>
<feature type="domain" description="ABC-2 type transporter transmembrane" evidence="7">
    <location>
        <begin position="610"/>
        <end position="754"/>
    </location>
</feature>
<feature type="transmembrane region" description="Helical" evidence="6">
    <location>
        <begin position="542"/>
        <end position="563"/>
    </location>
</feature>
<accession>A0A556R7I2</accession>
<keyword evidence="3 6" id="KW-1133">Transmembrane helix</keyword>
<feature type="transmembrane region" description="Helical" evidence="6">
    <location>
        <begin position="681"/>
        <end position="698"/>
    </location>
</feature>
<dbReference type="InterPro" id="IPR013525">
    <property type="entry name" value="ABC2_TM"/>
</dbReference>
<dbReference type="PANTHER" id="PTHR43077:SF10">
    <property type="entry name" value="TRANSPORT PERMEASE PROTEIN"/>
    <property type="match status" value="1"/>
</dbReference>
<evidence type="ECO:0000256" key="4">
    <source>
        <dbReference type="ARBA" id="ARBA00023136"/>
    </source>
</evidence>
<dbReference type="GO" id="GO:0016020">
    <property type="term" value="C:membrane"/>
    <property type="evidence" value="ECO:0007669"/>
    <property type="project" value="UniProtKB-SubCell"/>
</dbReference>
<dbReference type="InterPro" id="IPR017501">
    <property type="entry name" value="Phage_infect_YhgE_C"/>
</dbReference>
<evidence type="ECO:0000259" key="7">
    <source>
        <dbReference type="Pfam" id="PF12698"/>
    </source>
</evidence>
<comment type="caution">
    <text evidence="8">The sequence shown here is derived from an EMBL/GenBank/DDBJ whole genome shotgun (WGS) entry which is preliminary data.</text>
</comment>
<evidence type="ECO:0000256" key="5">
    <source>
        <dbReference type="SAM" id="MobiDB-lite"/>
    </source>
</evidence>
<dbReference type="NCBIfam" id="TIGR03061">
    <property type="entry name" value="pip_yhgE_Nterm"/>
    <property type="match status" value="1"/>
</dbReference>
<organism evidence="8 9">
    <name type="scientific">Bifidobacterium asteroides</name>
    <dbReference type="NCBI Taxonomy" id="1684"/>
    <lineage>
        <taxon>Bacteria</taxon>
        <taxon>Bacillati</taxon>
        <taxon>Actinomycetota</taxon>
        <taxon>Actinomycetes</taxon>
        <taxon>Bifidobacteriales</taxon>
        <taxon>Bifidobacteriaceae</taxon>
        <taxon>Bifidobacterium</taxon>
    </lineage>
</organism>
<reference evidence="8 9" key="1">
    <citation type="submission" date="2019-07" db="EMBL/GenBank/DDBJ databases">
        <title>Bifidobacterium asteroides genomes.</title>
        <authorList>
            <person name="Zheng H."/>
        </authorList>
    </citation>
    <scope>NUCLEOTIDE SEQUENCE [LARGE SCALE GENOMIC DNA]</scope>
    <source>
        <strain evidence="8 9">W8111</strain>
    </source>
</reference>
<feature type="transmembrane region" description="Helical" evidence="6">
    <location>
        <begin position="20"/>
        <end position="38"/>
    </location>
</feature>
<keyword evidence="2 6" id="KW-0812">Transmembrane</keyword>
<proteinExistence type="predicted"/>
<dbReference type="AlphaFoldDB" id="A0A556R7I2"/>
<protein>
    <submittedName>
        <fullName evidence="8">YhgE/Pip domain-containing protein</fullName>
    </submittedName>
</protein>
<feature type="domain" description="ABC-2 type transporter transmembrane" evidence="7">
    <location>
        <begin position="25"/>
        <end position="187"/>
    </location>
</feature>
<dbReference type="InterPro" id="IPR051328">
    <property type="entry name" value="T7SS_ABC-Transporter"/>
</dbReference>
<dbReference type="GO" id="GO:0140359">
    <property type="term" value="F:ABC-type transporter activity"/>
    <property type="evidence" value="ECO:0007669"/>
    <property type="project" value="InterPro"/>
</dbReference>
<feature type="transmembrane region" description="Helical" evidence="6">
    <location>
        <begin position="649"/>
        <end position="669"/>
    </location>
</feature>
<gene>
    <name evidence="8" type="ORF">FPK29_08630</name>
</gene>
<evidence type="ECO:0000256" key="6">
    <source>
        <dbReference type="SAM" id="Phobius"/>
    </source>
</evidence>
<evidence type="ECO:0000256" key="1">
    <source>
        <dbReference type="ARBA" id="ARBA00004141"/>
    </source>
</evidence>
<dbReference type="Gene3D" id="1.10.287.950">
    <property type="entry name" value="Methyl-accepting chemotaxis protein"/>
    <property type="match status" value="1"/>
</dbReference>
<dbReference type="Proteomes" id="UP000317536">
    <property type="component" value="Unassembled WGS sequence"/>
</dbReference>
<evidence type="ECO:0000313" key="9">
    <source>
        <dbReference type="Proteomes" id="UP000317536"/>
    </source>
</evidence>
<name>A0A556R7I2_9BIFI</name>
<feature type="transmembrane region" description="Helical" evidence="6">
    <location>
        <begin position="617"/>
        <end position="643"/>
    </location>
</feature>